<proteinExistence type="predicted"/>
<evidence type="ECO:0000259" key="2">
    <source>
        <dbReference type="Pfam" id="PF12804"/>
    </source>
</evidence>
<dbReference type="KEGG" id="asul:DFR86_02115"/>
<dbReference type="PANTHER" id="PTHR19136">
    <property type="entry name" value="MOLYBDENUM COFACTOR GUANYLYLTRANSFERASE"/>
    <property type="match status" value="1"/>
</dbReference>
<reference evidence="3 4" key="1">
    <citation type="submission" date="2018-05" db="EMBL/GenBank/DDBJ databases">
        <title>Complete Genome Sequences of Extremely Thermoacidophilic, Metal-Mobilizing Type-Strain Members of the Archaeal Family Sulfolobaceae: Acidianus brierleyi DSM-1651T, Acidianus sulfidivorans DSM-18786T, Metallosphaera hakonensis DSM-7519T, and Metallosphaera prunae DSM-10039T.</title>
        <authorList>
            <person name="Counts J.A."/>
            <person name="Kelly R.M."/>
        </authorList>
    </citation>
    <scope>NUCLEOTIDE SEQUENCE [LARGE SCALE GENOMIC DNA]</scope>
    <source>
        <strain evidence="3 4">JP7</strain>
    </source>
</reference>
<sequence>MKAIIMAGGKGSRLSNCYKPLFEVCGKPMILWVYDTLLQITDKRNIYVATLVYHRTLPIIYKLFDYSKIIFTRGLGYEYDIMEAVKKVGFPVLIVPSDTPFISKEDLLKLISSCDSAICNLLSNSGYIGISFWKSSNINDYSNIESRKEIINVNTREDLVNVTNKCKEGKF</sequence>
<keyword evidence="4" id="KW-1185">Reference proteome</keyword>
<dbReference type="AlphaFoldDB" id="A0A2U9IK88"/>
<evidence type="ECO:0000256" key="1">
    <source>
        <dbReference type="ARBA" id="ARBA00022679"/>
    </source>
</evidence>
<protein>
    <submittedName>
        <fullName evidence="3">Cobalamin biosynthesis protein CobY</fullName>
    </submittedName>
</protein>
<feature type="domain" description="MobA-like NTP transferase" evidence="2">
    <location>
        <begin position="3"/>
        <end position="116"/>
    </location>
</feature>
<accession>A0A2U9IK88</accession>
<dbReference type="Pfam" id="PF12804">
    <property type="entry name" value="NTP_transf_3"/>
    <property type="match status" value="1"/>
</dbReference>
<dbReference type="InterPro" id="IPR025877">
    <property type="entry name" value="MobA-like_NTP_Trfase"/>
</dbReference>
<dbReference type="Proteomes" id="UP000248410">
    <property type="component" value="Chromosome"/>
</dbReference>
<dbReference type="GO" id="GO:0016779">
    <property type="term" value="F:nucleotidyltransferase activity"/>
    <property type="evidence" value="ECO:0007669"/>
    <property type="project" value="TreeGrafter"/>
</dbReference>
<evidence type="ECO:0000313" key="3">
    <source>
        <dbReference type="EMBL" id="AWR96462.1"/>
    </source>
</evidence>
<organism evidence="3 4">
    <name type="scientific">Acidianus sulfidivorans JP7</name>
    <dbReference type="NCBI Taxonomy" id="619593"/>
    <lineage>
        <taxon>Archaea</taxon>
        <taxon>Thermoproteota</taxon>
        <taxon>Thermoprotei</taxon>
        <taxon>Sulfolobales</taxon>
        <taxon>Sulfolobaceae</taxon>
        <taxon>Acidianus</taxon>
    </lineage>
</organism>
<dbReference type="PANTHER" id="PTHR19136:SF86">
    <property type="entry name" value="ADENOSYLCOBINAMIDE-PHOSPHATE GUANYLYLTRANSFERASE"/>
    <property type="match status" value="1"/>
</dbReference>
<keyword evidence="1" id="KW-0808">Transferase</keyword>
<name>A0A2U9IK88_9CREN</name>
<evidence type="ECO:0000313" key="4">
    <source>
        <dbReference type="Proteomes" id="UP000248410"/>
    </source>
</evidence>
<gene>
    <name evidence="3" type="ORF">DFR86_02115</name>
</gene>
<dbReference type="Gene3D" id="3.90.550.10">
    <property type="entry name" value="Spore Coat Polysaccharide Biosynthesis Protein SpsA, Chain A"/>
    <property type="match status" value="1"/>
</dbReference>
<dbReference type="EMBL" id="CP029288">
    <property type="protein sequence ID" value="AWR96462.1"/>
    <property type="molecule type" value="Genomic_DNA"/>
</dbReference>
<dbReference type="OrthoDB" id="28434at2157"/>
<dbReference type="SUPFAM" id="SSF53448">
    <property type="entry name" value="Nucleotide-diphospho-sugar transferases"/>
    <property type="match status" value="1"/>
</dbReference>
<dbReference type="InterPro" id="IPR029044">
    <property type="entry name" value="Nucleotide-diphossugar_trans"/>
</dbReference>